<dbReference type="Proteomes" id="UP001589575">
    <property type="component" value="Unassembled WGS sequence"/>
</dbReference>
<dbReference type="EMBL" id="JBHMFI010000001">
    <property type="protein sequence ID" value="MFB9070757.1"/>
    <property type="molecule type" value="Genomic_DNA"/>
</dbReference>
<evidence type="ECO:0000313" key="3">
    <source>
        <dbReference type="Proteomes" id="UP001589575"/>
    </source>
</evidence>
<keyword evidence="3" id="KW-1185">Reference proteome</keyword>
<sequence length="104" mass="10986">MQDSSDVGLGPATVATVGTGQDRRFNRRGGGGHVGLLMWCPCSPGTGPHGPGGSVLEGYCVHLRNHHPRTFARRRERGEPIFADCVPDGAPPGSAPGARRDRYP</sequence>
<feature type="region of interest" description="Disordered" evidence="1">
    <location>
        <begin position="1"/>
        <end position="28"/>
    </location>
</feature>
<comment type="caution">
    <text evidence="2">The sequence shown here is derived from an EMBL/GenBank/DDBJ whole genome shotgun (WGS) entry which is preliminary data.</text>
</comment>
<evidence type="ECO:0000313" key="2">
    <source>
        <dbReference type="EMBL" id="MFB9070757.1"/>
    </source>
</evidence>
<protein>
    <submittedName>
        <fullName evidence="2">Uncharacterized protein</fullName>
    </submittedName>
</protein>
<feature type="region of interest" description="Disordered" evidence="1">
    <location>
        <begin position="82"/>
        <end position="104"/>
    </location>
</feature>
<proteinExistence type="predicted"/>
<reference evidence="2 3" key="1">
    <citation type="submission" date="2024-09" db="EMBL/GenBank/DDBJ databases">
        <authorList>
            <person name="Sun Q."/>
            <person name="Mori K."/>
        </authorList>
    </citation>
    <scope>NUCLEOTIDE SEQUENCE [LARGE SCALE GENOMIC DNA]</scope>
    <source>
        <strain evidence="2 3">CCM 7609</strain>
    </source>
</reference>
<gene>
    <name evidence="2" type="ORF">ACFFX0_05930</name>
</gene>
<accession>A0ABV5FVP1</accession>
<evidence type="ECO:0000256" key="1">
    <source>
        <dbReference type="SAM" id="MobiDB-lite"/>
    </source>
</evidence>
<organism evidence="2 3">
    <name type="scientific">Citricoccus parietis</name>
    <dbReference type="NCBI Taxonomy" id="592307"/>
    <lineage>
        <taxon>Bacteria</taxon>
        <taxon>Bacillati</taxon>
        <taxon>Actinomycetota</taxon>
        <taxon>Actinomycetes</taxon>
        <taxon>Micrococcales</taxon>
        <taxon>Micrococcaceae</taxon>
        <taxon>Citricoccus</taxon>
    </lineage>
</organism>
<name>A0ABV5FVP1_9MICC</name>